<dbReference type="InterPro" id="IPR009057">
    <property type="entry name" value="Homeodomain-like_sf"/>
</dbReference>
<dbReference type="PROSITE" id="PS01124">
    <property type="entry name" value="HTH_ARAC_FAMILY_2"/>
    <property type="match status" value="1"/>
</dbReference>
<keyword evidence="3" id="KW-0804">Transcription</keyword>
<accession>A0ABM6QAW6</accession>
<dbReference type="PANTHER" id="PTHR46796">
    <property type="entry name" value="HTH-TYPE TRANSCRIPTIONAL ACTIVATOR RHAS-RELATED"/>
    <property type="match status" value="1"/>
</dbReference>
<evidence type="ECO:0000313" key="6">
    <source>
        <dbReference type="Proteomes" id="UP000233458"/>
    </source>
</evidence>
<dbReference type="SUPFAM" id="SSF46689">
    <property type="entry name" value="Homeodomain-like"/>
    <property type="match status" value="2"/>
</dbReference>
<dbReference type="SMART" id="SM00342">
    <property type="entry name" value="HTH_ARAC"/>
    <property type="match status" value="1"/>
</dbReference>
<dbReference type="Pfam" id="PF12833">
    <property type="entry name" value="HTH_18"/>
    <property type="match status" value="1"/>
</dbReference>
<gene>
    <name evidence="5" type="ORF">CSC3H3_12070</name>
</gene>
<evidence type="ECO:0000256" key="1">
    <source>
        <dbReference type="ARBA" id="ARBA00023015"/>
    </source>
</evidence>
<keyword evidence="1" id="KW-0805">Transcription regulation</keyword>
<organism evidence="5 6">
    <name type="scientific">Thalassospira marina</name>
    <dbReference type="NCBI Taxonomy" id="2048283"/>
    <lineage>
        <taxon>Bacteria</taxon>
        <taxon>Pseudomonadati</taxon>
        <taxon>Pseudomonadota</taxon>
        <taxon>Alphaproteobacteria</taxon>
        <taxon>Rhodospirillales</taxon>
        <taxon>Thalassospiraceae</taxon>
        <taxon>Thalassospira</taxon>
    </lineage>
</organism>
<dbReference type="InterPro" id="IPR050204">
    <property type="entry name" value="AraC_XylS_family_regulators"/>
</dbReference>
<evidence type="ECO:0000256" key="3">
    <source>
        <dbReference type="ARBA" id="ARBA00023163"/>
    </source>
</evidence>
<dbReference type="InterPro" id="IPR018060">
    <property type="entry name" value="HTH_AraC"/>
</dbReference>
<sequence length="339" mass="37000">MVIVDWLSQLFDLLPVRGQLDIRCSFGAPWRMEEKNAPVGQIPYHVVLAGRAVLRDPQTGAENCLEAGDILLLPSGAGHILHDGSGEAPVLPSDHQQQHLLLKESAGTGPRLDMLCGRFQLAGFHARMLARYLPEQLIVRAEDGRGKGVSPIVDDTVLHLPADVAEAVRTPTGQHLAMLLGLMRAEAHNPGPGTRAMLNAYSAALLTLALRHASEGKDAPVGLLALAGHPRLNPALIAMLDDPGRNWTLPKFAELCHMSRATLVRHFQDLLGYSANDLLLEIRMMRAANLLEKQDHSTGAVGEMVGYQSEAAFQRAFKNHMGLTPAQWRRSARQEGHRD</sequence>
<keyword evidence="6" id="KW-1185">Reference proteome</keyword>
<protein>
    <submittedName>
        <fullName evidence="5">AraC family transcriptional regulator</fullName>
    </submittedName>
</protein>
<evidence type="ECO:0000259" key="4">
    <source>
        <dbReference type="PROSITE" id="PS01124"/>
    </source>
</evidence>
<dbReference type="PANTHER" id="PTHR46796:SF7">
    <property type="entry name" value="ARAC FAMILY TRANSCRIPTIONAL REGULATOR"/>
    <property type="match status" value="1"/>
</dbReference>
<name>A0ABM6QAW6_9PROT</name>
<proteinExistence type="predicted"/>
<evidence type="ECO:0000313" key="5">
    <source>
        <dbReference type="EMBL" id="AUG53367.1"/>
    </source>
</evidence>
<dbReference type="EMBL" id="CP024199">
    <property type="protein sequence ID" value="AUG53367.1"/>
    <property type="molecule type" value="Genomic_DNA"/>
</dbReference>
<dbReference type="InterPro" id="IPR032783">
    <property type="entry name" value="AraC_lig"/>
</dbReference>
<evidence type="ECO:0000256" key="2">
    <source>
        <dbReference type="ARBA" id="ARBA00023125"/>
    </source>
</evidence>
<dbReference type="Gene3D" id="1.10.10.60">
    <property type="entry name" value="Homeodomain-like"/>
    <property type="match status" value="2"/>
</dbReference>
<feature type="domain" description="HTH araC/xylS-type" evidence="4">
    <location>
        <begin position="233"/>
        <end position="331"/>
    </location>
</feature>
<reference evidence="5 6" key="1">
    <citation type="submission" date="2017-10" db="EMBL/GenBank/DDBJ databases">
        <title>Biodiversity and function of Thalassospira species in the particle-attached aromatic-hydrocarbon-degrading consortia from the surface seawater of the China South Sea.</title>
        <authorList>
            <person name="Dong C."/>
            <person name="Liu R."/>
            <person name="Shao Z."/>
        </authorList>
    </citation>
    <scope>NUCLEOTIDE SEQUENCE [LARGE SCALE GENOMIC DNA]</scope>
    <source>
        <strain evidence="5 6">CSC3H3</strain>
    </source>
</reference>
<keyword evidence="2" id="KW-0238">DNA-binding</keyword>
<dbReference type="Pfam" id="PF12852">
    <property type="entry name" value="Cupin_6"/>
    <property type="match status" value="1"/>
</dbReference>
<dbReference type="Proteomes" id="UP000233458">
    <property type="component" value="Chromosome"/>
</dbReference>